<proteinExistence type="predicted"/>
<name>A0ACB8U5I9_9APHY</name>
<reference evidence="1" key="1">
    <citation type="journal article" date="2021" name="Environ. Microbiol.">
        <title>Gene family expansions and transcriptome signatures uncover fungal adaptations to wood decay.</title>
        <authorList>
            <person name="Hage H."/>
            <person name="Miyauchi S."/>
            <person name="Viragh M."/>
            <person name="Drula E."/>
            <person name="Min B."/>
            <person name="Chaduli D."/>
            <person name="Navarro D."/>
            <person name="Favel A."/>
            <person name="Norest M."/>
            <person name="Lesage-Meessen L."/>
            <person name="Balint B."/>
            <person name="Merenyi Z."/>
            <person name="de Eugenio L."/>
            <person name="Morin E."/>
            <person name="Martinez A.T."/>
            <person name="Baldrian P."/>
            <person name="Stursova M."/>
            <person name="Martinez M.J."/>
            <person name="Novotny C."/>
            <person name="Magnuson J.K."/>
            <person name="Spatafora J.W."/>
            <person name="Maurice S."/>
            <person name="Pangilinan J."/>
            <person name="Andreopoulos W."/>
            <person name="LaButti K."/>
            <person name="Hundley H."/>
            <person name="Na H."/>
            <person name="Kuo A."/>
            <person name="Barry K."/>
            <person name="Lipzen A."/>
            <person name="Henrissat B."/>
            <person name="Riley R."/>
            <person name="Ahrendt S."/>
            <person name="Nagy L.G."/>
            <person name="Grigoriev I.V."/>
            <person name="Martin F."/>
            <person name="Rosso M.N."/>
        </authorList>
    </citation>
    <scope>NUCLEOTIDE SEQUENCE</scope>
    <source>
        <strain evidence="1">CBS 384.51</strain>
    </source>
</reference>
<accession>A0ACB8U5I9</accession>
<evidence type="ECO:0000313" key="2">
    <source>
        <dbReference type="Proteomes" id="UP001055072"/>
    </source>
</evidence>
<keyword evidence="2" id="KW-1185">Reference proteome</keyword>
<organism evidence="1 2">
    <name type="scientific">Irpex rosettiformis</name>
    <dbReference type="NCBI Taxonomy" id="378272"/>
    <lineage>
        <taxon>Eukaryota</taxon>
        <taxon>Fungi</taxon>
        <taxon>Dikarya</taxon>
        <taxon>Basidiomycota</taxon>
        <taxon>Agaricomycotina</taxon>
        <taxon>Agaricomycetes</taxon>
        <taxon>Polyporales</taxon>
        <taxon>Irpicaceae</taxon>
        <taxon>Irpex</taxon>
    </lineage>
</organism>
<dbReference type="EMBL" id="MU274910">
    <property type="protein sequence ID" value="KAI0089535.1"/>
    <property type="molecule type" value="Genomic_DNA"/>
</dbReference>
<protein>
    <submittedName>
        <fullName evidence="1">Uncharacterized protein</fullName>
    </submittedName>
</protein>
<gene>
    <name evidence="1" type="ORF">BDY19DRAFT_942737</name>
</gene>
<dbReference type="Proteomes" id="UP001055072">
    <property type="component" value="Unassembled WGS sequence"/>
</dbReference>
<evidence type="ECO:0000313" key="1">
    <source>
        <dbReference type="EMBL" id="KAI0089535.1"/>
    </source>
</evidence>
<comment type="caution">
    <text evidence="1">The sequence shown here is derived from an EMBL/GenBank/DDBJ whole genome shotgun (WGS) entry which is preliminary data.</text>
</comment>
<sequence>MLKTRDIVQPTNEALFTCMPRTPGIRAYPRTLSQGASTTVPQPKLLMDTHIASQNDAVDIILPAFLLLGILVIVTFILGSSESQEITTRRTRPRESYQTNKESARSRRNKQVADRARTRMSISKLPIEVIEHIIDYLRDNNLALATCKLVHRTWLPRARMLLHRTIIFEHGGPDPFKLKFFPQVAQHVRELTVSHPLLREVSSSILVEIDRVELLRVIATPGTSLVGPRLLSVSDFPSFSRLNELHLNSDVFSNQWAMLFCIAKVPHTSSLTIDISPPRPNWASNHSMVAQTWESWTRSASIKLDTLHLRYRWVNFILFGTLPQTLLELAGGSLKHLTLTHFHHGSLEAVFHAHRDTDFSKNVSLETLTFDFNWAPTLWYTGQTMHTHISQLVTFFLSSLRNTKLRSLSFRILILADHNSLMWQLRHLNIGWLNSFVSPRLEEIDGLQAREETRSLVEKLESVDVELRFSCKLRMEEGAEIRNHLLTQLTSLVARGVLKLTVMV</sequence>